<dbReference type="EMBL" id="QVLU01000010">
    <property type="protein sequence ID" value="RGE71390.1"/>
    <property type="molecule type" value="Genomic_DNA"/>
</dbReference>
<dbReference type="Pfam" id="PF00072">
    <property type="entry name" value="Response_reg"/>
    <property type="match status" value="1"/>
</dbReference>
<dbReference type="SUPFAM" id="SSF52172">
    <property type="entry name" value="CheY-like"/>
    <property type="match status" value="1"/>
</dbReference>
<evidence type="ECO:0000256" key="1">
    <source>
        <dbReference type="ARBA" id="ARBA00018672"/>
    </source>
</evidence>
<dbReference type="Proteomes" id="UP000261166">
    <property type="component" value="Unassembled WGS sequence"/>
</dbReference>
<dbReference type="PROSITE" id="PS50110">
    <property type="entry name" value="RESPONSE_REGULATORY"/>
    <property type="match status" value="1"/>
</dbReference>
<evidence type="ECO:0000256" key="3">
    <source>
        <dbReference type="PROSITE-ProRule" id="PRU00169"/>
    </source>
</evidence>
<dbReference type="InterPro" id="IPR001789">
    <property type="entry name" value="Sig_transdc_resp-reg_receiver"/>
</dbReference>
<name>A0A3E3IWC8_9FIRM</name>
<dbReference type="EMBL" id="QVLV01000008">
    <property type="protein sequence ID" value="RGE59835.1"/>
    <property type="molecule type" value="Genomic_DNA"/>
</dbReference>
<keyword evidence="7" id="KW-1185">Reference proteome</keyword>
<evidence type="ECO:0000313" key="5">
    <source>
        <dbReference type="EMBL" id="RGE59835.1"/>
    </source>
</evidence>
<dbReference type="SMART" id="SM00448">
    <property type="entry name" value="REC"/>
    <property type="match status" value="1"/>
</dbReference>
<feature type="modified residue" description="4-aspartylphosphate" evidence="3">
    <location>
        <position position="61"/>
    </location>
</feature>
<dbReference type="InterPro" id="IPR011006">
    <property type="entry name" value="CheY-like_superfamily"/>
</dbReference>
<evidence type="ECO:0000259" key="4">
    <source>
        <dbReference type="PROSITE" id="PS50110"/>
    </source>
</evidence>
<protein>
    <recommendedName>
        <fullName evidence="1">Stage 0 sporulation protein A homolog</fullName>
    </recommendedName>
</protein>
<dbReference type="OrthoDB" id="9802383at2"/>
<accession>A0A3E3IWC8</accession>
<dbReference type="GO" id="GO:0000160">
    <property type="term" value="P:phosphorelay signal transduction system"/>
    <property type="evidence" value="ECO:0007669"/>
    <property type="project" value="InterPro"/>
</dbReference>
<dbReference type="Gene3D" id="3.40.50.2300">
    <property type="match status" value="1"/>
</dbReference>
<evidence type="ECO:0000313" key="8">
    <source>
        <dbReference type="Proteomes" id="UP000261166"/>
    </source>
</evidence>
<feature type="domain" description="Response regulatory" evidence="4">
    <location>
        <begin position="5"/>
        <end position="126"/>
    </location>
</feature>
<dbReference type="RefSeq" id="WP_021634972.1">
    <property type="nucleotide sequence ID" value="NZ_JBKVAZ010000044.1"/>
</dbReference>
<organism evidence="6 8">
    <name type="scientific">Eisenbergiella massiliensis</name>
    <dbReference type="NCBI Taxonomy" id="1720294"/>
    <lineage>
        <taxon>Bacteria</taxon>
        <taxon>Bacillati</taxon>
        <taxon>Bacillota</taxon>
        <taxon>Clostridia</taxon>
        <taxon>Lachnospirales</taxon>
        <taxon>Lachnospiraceae</taxon>
        <taxon>Eisenbergiella</taxon>
    </lineage>
</organism>
<evidence type="ECO:0000313" key="7">
    <source>
        <dbReference type="Proteomes" id="UP000260812"/>
    </source>
</evidence>
<keyword evidence="3" id="KW-0597">Phosphoprotein</keyword>
<evidence type="ECO:0000313" key="6">
    <source>
        <dbReference type="EMBL" id="RGE71390.1"/>
    </source>
</evidence>
<dbReference type="Proteomes" id="UP000260812">
    <property type="component" value="Unassembled WGS sequence"/>
</dbReference>
<comment type="function">
    <text evidence="2">May play the central regulatory role in sporulation. It may be an element of the effector pathway responsible for the activation of sporulation genes in response to nutritional stress. Spo0A may act in concert with spo0H (a sigma factor) to control the expression of some genes that are critical to the sporulation process.</text>
</comment>
<gene>
    <name evidence="6" type="ORF">DWY69_12300</name>
    <name evidence="5" type="ORF">DXC51_13650</name>
</gene>
<comment type="caution">
    <text evidence="6">The sequence shown here is derived from an EMBL/GenBank/DDBJ whole genome shotgun (WGS) entry which is preliminary data.</text>
</comment>
<dbReference type="AlphaFoldDB" id="A0A3E3IWC8"/>
<evidence type="ECO:0000256" key="2">
    <source>
        <dbReference type="ARBA" id="ARBA00024867"/>
    </source>
</evidence>
<reference evidence="6 8" key="1">
    <citation type="submission" date="2018-08" db="EMBL/GenBank/DDBJ databases">
        <title>A genome reference for cultivated species of the human gut microbiota.</title>
        <authorList>
            <person name="Zou Y."/>
            <person name="Xue W."/>
            <person name="Luo G."/>
        </authorList>
    </citation>
    <scope>NUCLEOTIDE SEQUENCE [LARGE SCALE GENOMIC DNA]</scope>
    <source>
        <strain evidence="6 8">AF26-4BH</strain>
        <strain evidence="5">TF05-5AC</strain>
    </source>
</reference>
<proteinExistence type="predicted"/>
<dbReference type="GeneID" id="97987886"/>
<sequence length="162" mass="18893">MPVYNIGICDDDKNMCCELESMLIDIFREFNVHVEIEPWYSGETLCKHLEMGNAFDLLFLDIELLTLNGVEVGKFIRESLNDIKTKIIFISYHKGYAMQLFSVQPLDFIEKPLEYDAVKKAVGIFLKIEGLGKIFLEYRNGNVFCREWCENIIYITSDNRKV</sequence>